<evidence type="ECO:0000313" key="2">
    <source>
        <dbReference type="EMBL" id="MCY1722966.1"/>
    </source>
</evidence>
<dbReference type="EMBL" id="JAPOHD010000065">
    <property type="protein sequence ID" value="MCY1722966.1"/>
    <property type="molecule type" value="Genomic_DNA"/>
</dbReference>
<dbReference type="InterPro" id="IPR004027">
    <property type="entry name" value="SEC_C_motif"/>
</dbReference>
<dbReference type="InterPro" id="IPR032710">
    <property type="entry name" value="NTF2-like_dom_sf"/>
</dbReference>
<sequence length="131" mass="15251">MNDLCPCGSKQDYTVCCGAIISDQREAGTALELMKSRYTAYTNADIDYLMRSHHSSTRPIKERKSIKRWAESVKWMQLIILNTWDGTSSDEKGYIEFKALFLENGQINQIHEKSFFKREKEKWVYVSGAHF</sequence>
<dbReference type="RefSeq" id="WP_343335291.1">
    <property type="nucleotide sequence ID" value="NZ_JAPOHD010000065.1"/>
</dbReference>
<keyword evidence="3" id="KW-1185">Reference proteome</keyword>
<dbReference type="Gene3D" id="3.10.450.50">
    <property type="match status" value="1"/>
</dbReference>
<protein>
    <submittedName>
        <fullName evidence="2">YchJ family metal-binding protein</fullName>
    </submittedName>
</protein>
<gene>
    <name evidence="2" type="ORF">OU798_21645</name>
</gene>
<organism evidence="2 3">
    <name type="scientific">Draconibacterium aestuarii</name>
    <dbReference type="NCBI Taxonomy" id="2998507"/>
    <lineage>
        <taxon>Bacteria</taxon>
        <taxon>Pseudomonadati</taxon>
        <taxon>Bacteroidota</taxon>
        <taxon>Bacteroidia</taxon>
        <taxon>Marinilabiliales</taxon>
        <taxon>Prolixibacteraceae</taxon>
        <taxon>Draconibacterium</taxon>
    </lineage>
</organism>
<proteinExistence type="predicted"/>
<dbReference type="AlphaFoldDB" id="A0A9X3FD23"/>
<evidence type="ECO:0000259" key="1">
    <source>
        <dbReference type="Pfam" id="PF17775"/>
    </source>
</evidence>
<feature type="domain" description="YchJ-like middle NTF2-like" evidence="1">
    <location>
        <begin position="29"/>
        <end position="128"/>
    </location>
</feature>
<evidence type="ECO:0000313" key="3">
    <source>
        <dbReference type="Proteomes" id="UP001145087"/>
    </source>
</evidence>
<dbReference type="InterPro" id="IPR048469">
    <property type="entry name" value="YchJ-like_M"/>
</dbReference>
<accession>A0A9X3FD23</accession>
<dbReference type="SUPFAM" id="SSF54427">
    <property type="entry name" value="NTF2-like"/>
    <property type="match status" value="1"/>
</dbReference>
<dbReference type="Proteomes" id="UP001145087">
    <property type="component" value="Unassembled WGS sequence"/>
</dbReference>
<comment type="caution">
    <text evidence="2">The sequence shown here is derived from an EMBL/GenBank/DDBJ whole genome shotgun (WGS) entry which is preliminary data.</text>
</comment>
<dbReference type="Pfam" id="PF17775">
    <property type="entry name" value="YchJ_M-like"/>
    <property type="match status" value="1"/>
</dbReference>
<reference evidence="2" key="1">
    <citation type="submission" date="2022-11" db="EMBL/GenBank/DDBJ databases">
        <title>Marilongibacter aestuarii gen. nov., sp. nov., isolated from tidal flat sediment.</title>
        <authorList>
            <person name="Jiayan W."/>
        </authorList>
    </citation>
    <scope>NUCLEOTIDE SEQUENCE</scope>
    <source>
        <strain evidence="2">Z1-6</strain>
    </source>
</reference>
<dbReference type="Pfam" id="PF02810">
    <property type="entry name" value="SEC-C"/>
    <property type="match status" value="1"/>
</dbReference>
<name>A0A9X3FD23_9BACT</name>